<gene>
    <name evidence="3" type="ORF">GGQ99_002176</name>
</gene>
<organism evidence="3 4">
    <name type="scientific">Aminobacter niigataensis</name>
    <dbReference type="NCBI Taxonomy" id="83265"/>
    <lineage>
        <taxon>Bacteria</taxon>
        <taxon>Pseudomonadati</taxon>
        <taxon>Pseudomonadota</taxon>
        <taxon>Alphaproteobacteria</taxon>
        <taxon>Hyphomicrobiales</taxon>
        <taxon>Phyllobacteriaceae</taxon>
        <taxon>Aminobacter</taxon>
    </lineage>
</organism>
<dbReference type="RefSeq" id="WP_183262534.1">
    <property type="nucleotide sequence ID" value="NZ_BAAAVZ010000002.1"/>
</dbReference>
<protein>
    <recommendedName>
        <fullName evidence="5">Secreted protein</fullName>
    </recommendedName>
</protein>
<evidence type="ECO:0000256" key="1">
    <source>
        <dbReference type="SAM" id="MobiDB-lite"/>
    </source>
</evidence>
<reference evidence="3 4" key="1">
    <citation type="submission" date="2020-08" db="EMBL/GenBank/DDBJ databases">
        <title>Genomic Encyclopedia of Type Strains, Phase IV (KMG-IV): sequencing the most valuable type-strain genomes for metagenomic binning, comparative biology and taxonomic classification.</title>
        <authorList>
            <person name="Goeker M."/>
        </authorList>
    </citation>
    <scope>NUCLEOTIDE SEQUENCE [LARGE SCALE GENOMIC DNA]</scope>
    <source>
        <strain evidence="3 4">DSM 7050</strain>
    </source>
</reference>
<sequence length="97" mass="10192">MSKAGIAIDVLRIVAATGAVGCLGVMRHRLGGMRLVLAAGRVGRGCLTECEEEEEQQRQHQAQGARCPGPAVRHHDSTRASLPALASAPGVVRHVPH</sequence>
<keyword evidence="2" id="KW-1133">Transmembrane helix</keyword>
<keyword evidence="4" id="KW-1185">Reference proteome</keyword>
<proteinExistence type="predicted"/>
<dbReference type="Proteomes" id="UP000539538">
    <property type="component" value="Unassembled WGS sequence"/>
</dbReference>
<dbReference type="EMBL" id="JACHOT010000002">
    <property type="protein sequence ID" value="MBB4650421.1"/>
    <property type="molecule type" value="Genomic_DNA"/>
</dbReference>
<name>A0ABR6L1C3_9HYPH</name>
<keyword evidence="2" id="KW-0472">Membrane</keyword>
<feature type="region of interest" description="Disordered" evidence="1">
    <location>
        <begin position="55"/>
        <end position="78"/>
    </location>
</feature>
<evidence type="ECO:0000313" key="3">
    <source>
        <dbReference type="EMBL" id="MBB4650421.1"/>
    </source>
</evidence>
<accession>A0ABR6L1C3</accession>
<keyword evidence="2" id="KW-0812">Transmembrane</keyword>
<evidence type="ECO:0008006" key="5">
    <source>
        <dbReference type="Google" id="ProtNLM"/>
    </source>
</evidence>
<feature type="transmembrane region" description="Helical" evidence="2">
    <location>
        <begin position="6"/>
        <end position="26"/>
    </location>
</feature>
<evidence type="ECO:0000256" key="2">
    <source>
        <dbReference type="SAM" id="Phobius"/>
    </source>
</evidence>
<evidence type="ECO:0000313" key="4">
    <source>
        <dbReference type="Proteomes" id="UP000539538"/>
    </source>
</evidence>
<comment type="caution">
    <text evidence="3">The sequence shown here is derived from an EMBL/GenBank/DDBJ whole genome shotgun (WGS) entry which is preliminary data.</text>
</comment>